<sequence>MSNLSQQPPQASTLSWCQELTIQGRGVLSQPQVWPSSLMAVAIQPGSKLGPIGHVISFMANWPPWVFYGLHAIPPSNGHFMASGHILPSLAILASSHFTNPQPFMFDFGPGGVILSSRGLQAP</sequence>
<dbReference type="AlphaFoldDB" id="A0A9Q3JM48"/>
<accession>A0A9Q3JM48</accession>
<name>A0A9Q3JM48_9BASI</name>
<reference evidence="1" key="1">
    <citation type="submission" date="2021-03" db="EMBL/GenBank/DDBJ databases">
        <title>Draft genome sequence of rust myrtle Austropuccinia psidii MF-1, a brazilian biotype.</title>
        <authorList>
            <person name="Quecine M.C."/>
            <person name="Pachon D.M.R."/>
            <person name="Bonatelli M.L."/>
            <person name="Correr F.H."/>
            <person name="Franceschini L.M."/>
            <person name="Leite T.F."/>
            <person name="Margarido G.R.A."/>
            <person name="Almeida C.A."/>
            <person name="Ferrarezi J.A."/>
            <person name="Labate C.A."/>
        </authorList>
    </citation>
    <scope>NUCLEOTIDE SEQUENCE</scope>
    <source>
        <strain evidence="1">MF-1</strain>
    </source>
</reference>
<comment type="caution">
    <text evidence="1">The sequence shown here is derived from an EMBL/GenBank/DDBJ whole genome shotgun (WGS) entry which is preliminary data.</text>
</comment>
<gene>
    <name evidence="1" type="ORF">O181_104191</name>
</gene>
<evidence type="ECO:0000313" key="1">
    <source>
        <dbReference type="EMBL" id="MBW0564476.1"/>
    </source>
</evidence>
<evidence type="ECO:0000313" key="2">
    <source>
        <dbReference type="Proteomes" id="UP000765509"/>
    </source>
</evidence>
<organism evidence="1 2">
    <name type="scientific">Austropuccinia psidii MF-1</name>
    <dbReference type="NCBI Taxonomy" id="1389203"/>
    <lineage>
        <taxon>Eukaryota</taxon>
        <taxon>Fungi</taxon>
        <taxon>Dikarya</taxon>
        <taxon>Basidiomycota</taxon>
        <taxon>Pucciniomycotina</taxon>
        <taxon>Pucciniomycetes</taxon>
        <taxon>Pucciniales</taxon>
        <taxon>Sphaerophragmiaceae</taxon>
        <taxon>Austropuccinia</taxon>
    </lineage>
</organism>
<dbReference type="Proteomes" id="UP000765509">
    <property type="component" value="Unassembled WGS sequence"/>
</dbReference>
<dbReference type="EMBL" id="AVOT02075872">
    <property type="protein sequence ID" value="MBW0564476.1"/>
    <property type="molecule type" value="Genomic_DNA"/>
</dbReference>
<keyword evidence="2" id="KW-1185">Reference proteome</keyword>
<proteinExistence type="predicted"/>
<protein>
    <submittedName>
        <fullName evidence="1">Uncharacterized protein</fullName>
    </submittedName>
</protein>